<evidence type="ECO:0000259" key="1">
    <source>
        <dbReference type="PROSITE" id="PS51186"/>
    </source>
</evidence>
<dbReference type="GO" id="GO:0016747">
    <property type="term" value="F:acyltransferase activity, transferring groups other than amino-acyl groups"/>
    <property type="evidence" value="ECO:0007669"/>
    <property type="project" value="InterPro"/>
</dbReference>
<dbReference type="InterPro" id="IPR000182">
    <property type="entry name" value="GNAT_dom"/>
</dbReference>
<sequence>MIKLATTDSEIQGCFPVMAQLRPHLLANRFLATVRQMQKEGYLLAMLQADSGVAAVAGFRVATNLHLGRYLYVDDLVTDQTRRSQGYGEEILAWLEAYARVQGCAYLHLDSGTQRAQAHKFYFAQGMTISSYHFLKPLVQQPD</sequence>
<dbReference type="Pfam" id="PF00583">
    <property type="entry name" value="Acetyltransf_1"/>
    <property type="match status" value="1"/>
</dbReference>
<dbReference type="KEGG" id="saga:M5M_18810"/>
<organism evidence="2 3">
    <name type="scientific">Simiduia agarivorans (strain DSM 21679 / JCM 13881 / BCRC 17597 / SA1)</name>
    <dbReference type="NCBI Taxonomy" id="1117647"/>
    <lineage>
        <taxon>Bacteria</taxon>
        <taxon>Pseudomonadati</taxon>
        <taxon>Pseudomonadota</taxon>
        <taxon>Gammaproteobacteria</taxon>
        <taxon>Cellvibrionales</taxon>
        <taxon>Cellvibrionaceae</taxon>
        <taxon>Simiduia</taxon>
    </lineage>
</organism>
<dbReference type="Gene3D" id="3.40.630.30">
    <property type="match status" value="1"/>
</dbReference>
<proteinExistence type="predicted"/>
<dbReference type="eggNOG" id="COG0456">
    <property type="taxonomic scope" value="Bacteria"/>
</dbReference>
<dbReference type="SUPFAM" id="SSF55729">
    <property type="entry name" value="Acyl-CoA N-acyltransferases (Nat)"/>
    <property type="match status" value="1"/>
</dbReference>
<evidence type="ECO:0000313" key="3">
    <source>
        <dbReference type="Proteomes" id="UP000000466"/>
    </source>
</evidence>
<dbReference type="CDD" id="cd04301">
    <property type="entry name" value="NAT_SF"/>
    <property type="match status" value="1"/>
</dbReference>
<dbReference type="RefSeq" id="WP_015049041.1">
    <property type="nucleotide sequence ID" value="NC_018868.3"/>
</dbReference>
<dbReference type="Proteomes" id="UP000000466">
    <property type="component" value="Chromosome"/>
</dbReference>
<accession>K4KRH1</accession>
<dbReference type="InterPro" id="IPR016181">
    <property type="entry name" value="Acyl_CoA_acyltransferase"/>
</dbReference>
<name>K4KRH1_SIMAS</name>
<dbReference type="AlphaFoldDB" id="K4KRH1"/>
<evidence type="ECO:0000313" key="2">
    <source>
        <dbReference type="EMBL" id="AFV00891.1"/>
    </source>
</evidence>
<protein>
    <submittedName>
        <fullName evidence="2">N-acetyltransferase GCN5</fullName>
    </submittedName>
</protein>
<reference evidence="2 3" key="1">
    <citation type="journal article" date="2013" name="Genome Announc.">
        <title>Complete genome sequence of Simiduia agarivorans SA1(T), a marine bacterium able to degrade a variety of polysaccharides.</title>
        <authorList>
            <person name="Lin S.Y."/>
            <person name="Shieh W.Y."/>
            <person name="Chen J.S."/>
            <person name="Tang S.L."/>
        </authorList>
    </citation>
    <scope>NUCLEOTIDE SEQUENCE [LARGE SCALE GENOMIC DNA]</scope>
    <source>
        <strain evidence="3">DSM 21679 / JCM 13881 / BCRC 17597 / SA1</strain>
    </source>
</reference>
<dbReference type="EMBL" id="CP003746">
    <property type="protein sequence ID" value="AFV00891.1"/>
    <property type="molecule type" value="Genomic_DNA"/>
</dbReference>
<dbReference type="STRING" id="1117647.M5M_18810"/>
<gene>
    <name evidence="2" type="ordered locus">M5M_18810</name>
</gene>
<feature type="domain" description="N-acetyltransferase" evidence="1">
    <location>
        <begin position="1"/>
        <end position="143"/>
    </location>
</feature>
<dbReference type="PROSITE" id="PS51186">
    <property type="entry name" value="GNAT"/>
    <property type="match status" value="1"/>
</dbReference>
<keyword evidence="3" id="KW-1185">Reference proteome</keyword>
<dbReference type="HOGENOM" id="CLU_013985_34_2_6"/>